<feature type="domain" description="Nudix hydrolase" evidence="2">
    <location>
        <begin position="36"/>
        <end position="102"/>
    </location>
</feature>
<dbReference type="EC" id="3.6.-.-" evidence="3"/>
<evidence type="ECO:0000313" key="3">
    <source>
        <dbReference type="EMBL" id="SUB15758.1"/>
    </source>
</evidence>
<name>A0A379ADU5_ENTAG</name>
<dbReference type="InterPro" id="IPR000086">
    <property type="entry name" value="NUDIX_hydrolase_dom"/>
</dbReference>
<accession>A0A379ADU5</accession>
<evidence type="ECO:0000313" key="4">
    <source>
        <dbReference type="Proteomes" id="UP000254640"/>
    </source>
</evidence>
<dbReference type="PROSITE" id="PS51462">
    <property type="entry name" value="NUDIX"/>
    <property type="match status" value="1"/>
</dbReference>
<comment type="cofactor">
    <cofactor evidence="1">
        <name>Mg(2+)</name>
        <dbReference type="ChEBI" id="CHEBI:18420"/>
    </cofactor>
</comment>
<protein>
    <submittedName>
        <fullName evidence="3">Uncharacterized Nudix hydrolase yfcD</fullName>
        <ecNumber evidence="3">3.6.-.-</ecNumber>
    </submittedName>
</protein>
<keyword evidence="4" id="KW-1185">Reference proteome</keyword>
<dbReference type="Gene3D" id="3.90.79.10">
    <property type="entry name" value="Nucleoside Triphosphate Pyrophosphohydrolase"/>
    <property type="match status" value="1"/>
</dbReference>
<dbReference type="Pfam" id="PF00293">
    <property type="entry name" value="NUDIX"/>
    <property type="match status" value="1"/>
</dbReference>
<gene>
    <name evidence="3" type="primary">yfcD_1</name>
    <name evidence="3" type="ORF">NCTC9381_01652</name>
</gene>
<dbReference type="InterPro" id="IPR015797">
    <property type="entry name" value="NUDIX_hydrolase-like_dom_sf"/>
</dbReference>
<dbReference type="PANTHER" id="PTHR10885:SF0">
    <property type="entry name" value="ISOPENTENYL-DIPHOSPHATE DELTA-ISOMERASE"/>
    <property type="match status" value="1"/>
</dbReference>
<dbReference type="EMBL" id="UGSO01000001">
    <property type="protein sequence ID" value="SUB15758.1"/>
    <property type="molecule type" value="Genomic_DNA"/>
</dbReference>
<dbReference type="Proteomes" id="UP000254640">
    <property type="component" value="Unassembled WGS sequence"/>
</dbReference>
<dbReference type="STRING" id="549.BEE12_01150"/>
<keyword evidence="3" id="KW-0378">Hydrolase</keyword>
<dbReference type="AlphaFoldDB" id="A0A379ADU5"/>
<reference evidence="3 4" key="1">
    <citation type="submission" date="2018-06" db="EMBL/GenBank/DDBJ databases">
        <authorList>
            <consortium name="Pathogen Informatics"/>
            <person name="Doyle S."/>
        </authorList>
    </citation>
    <scope>NUCLEOTIDE SEQUENCE [LARGE SCALE GENOMIC DNA]</scope>
    <source>
        <strain evidence="3 4">NCTC9381</strain>
    </source>
</reference>
<dbReference type="NCBIfam" id="NF011922">
    <property type="entry name" value="PRK15393.1"/>
    <property type="match status" value="1"/>
</dbReference>
<dbReference type="GO" id="GO:0016787">
    <property type="term" value="F:hydrolase activity"/>
    <property type="evidence" value="ECO:0007669"/>
    <property type="project" value="UniProtKB-KW"/>
</dbReference>
<proteinExistence type="predicted"/>
<evidence type="ECO:0000256" key="1">
    <source>
        <dbReference type="ARBA" id="ARBA00001946"/>
    </source>
</evidence>
<dbReference type="SUPFAM" id="SSF55811">
    <property type="entry name" value="Nudix"/>
    <property type="match status" value="1"/>
</dbReference>
<evidence type="ECO:0000259" key="2">
    <source>
        <dbReference type="PROSITE" id="PS51462"/>
    </source>
</evidence>
<dbReference type="PANTHER" id="PTHR10885">
    <property type="entry name" value="ISOPENTENYL-DIPHOSPHATE DELTA-ISOMERASE"/>
    <property type="match status" value="1"/>
</dbReference>
<organism evidence="3 4">
    <name type="scientific">Enterobacter agglomerans</name>
    <name type="common">Erwinia herbicola</name>
    <name type="synonym">Pantoea agglomerans</name>
    <dbReference type="NCBI Taxonomy" id="549"/>
    <lineage>
        <taxon>Bacteria</taxon>
        <taxon>Pseudomonadati</taxon>
        <taxon>Pseudomonadota</taxon>
        <taxon>Gammaproteobacteria</taxon>
        <taxon>Enterobacterales</taxon>
        <taxon>Erwiniaceae</taxon>
        <taxon>Pantoea</taxon>
        <taxon>Pantoea agglomerans group</taxon>
    </lineage>
</organism>
<sequence>MVDQTAGDGIEWVDIVNEENEVVAQATRAQMRAECLRHRATYIVVHDGMGKILVQRRTEIKDFMPGKLDATAGGVVQSGEDMLESARREAEEEFRDCRGAVC</sequence>